<name>A0ABT2P0L7_9GAMM</name>
<dbReference type="InterPro" id="IPR023614">
    <property type="entry name" value="Porin_dom_sf"/>
</dbReference>
<evidence type="ECO:0000256" key="10">
    <source>
        <dbReference type="ARBA" id="ARBA00023237"/>
    </source>
</evidence>
<dbReference type="InterPro" id="IPR033900">
    <property type="entry name" value="Gram_neg_porin_domain"/>
</dbReference>
<feature type="signal peptide" evidence="11">
    <location>
        <begin position="1"/>
        <end position="27"/>
    </location>
</feature>
<evidence type="ECO:0000256" key="3">
    <source>
        <dbReference type="ARBA" id="ARBA00022448"/>
    </source>
</evidence>
<evidence type="ECO:0000256" key="7">
    <source>
        <dbReference type="ARBA" id="ARBA00023065"/>
    </source>
</evidence>
<keyword evidence="5" id="KW-0812">Transmembrane</keyword>
<evidence type="ECO:0000256" key="11">
    <source>
        <dbReference type="SAM" id="SignalP"/>
    </source>
</evidence>
<comment type="caution">
    <text evidence="13">The sequence shown here is derived from an EMBL/GenBank/DDBJ whole genome shotgun (WGS) entry which is preliminary data.</text>
</comment>
<feature type="domain" description="Porin" evidence="12">
    <location>
        <begin position="15"/>
        <end position="325"/>
    </location>
</feature>
<evidence type="ECO:0000256" key="4">
    <source>
        <dbReference type="ARBA" id="ARBA00022452"/>
    </source>
</evidence>
<dbReference type="InterPro" id="IPR050298">
    <property type="entry name" value="Gram-neg_bact_OMP"/>
</dbReference>
<keyword evidence="10" id="KW-0998">Cell outer membrane</keyword>
<organism evidence="13 14">
    <name type="scientific">Shewanella phaeophyticola</name>
    <dbReference type="NCBI Taxonomy" id="2978345"/>
    <lineage>
        <taxon>Bacteria</taxon>
        <taxon>Pseudomonadati</taxon>
        <taxon>Pseudomonadota</taxon>
        <taxon>Gammaproteobacteria</taxon>
        <taxon>Alteromonadales</taxon>
        <taxon>Shewanellaceae</taxon>
        <taxon>Shewanella</taxon>
    </lineage>
</organism>
<comment type="subcellular location">
    <subcellularLocation>
        <location evidence="1">Cell outer membrane</location>
        <topology evidence="1">Multi-pass membrane protein</topology>
    </subcellularLocation>
</comment>
<protein>
    <submittedName>
        <fullName evidence="13">Porin</fullName>
    </submittedName>
</protein>
<feature type="chain" id="PRO_5045287993" evidence="11">
    <location>
        <begin position="28"/>
        <end position="352"/>
    </location>
</feature>
<keyword evidence="14" id="KW-1185">Reference proteome</keyword>
<dbReference type="CDD" id="cd00342">
    <property type="entry name" value="gram_neg_porins"/>
    <property type="match status" value="1"/>
</dbReference>
<reference evidence="13" key="1">
    <citation type="submission" date="2022-09" db="EMBL/GenBank/DDBJ databases">
        <title>Shewanella sp. KJ10-1 sp.nov, isolated from marine algae.</title>
        <authorList>
            <person name="Butt M."/>
            <person name="Lee J.K."/>
            <person name="Kim J.M."/>
            <person name="Choi D.G."/>
        </authorList>
    </citation>
    <scope>NUCLEOTIDE SEQUENCE</scope>
    <source>
        <strain evidence="13">KJ10-1</strain>
    </source>
</reference>
<sequence length="352" mass="38317">MTMNTKKSLLSVALLSALSLTSVSALADSPTGYGRLDITLTNSDHGFTTQNRKAGTVLENNFSRVGVKGSEKINDDYELLYQMEVQVNGATNEGDDDVFKSRSTYLGIASKTMGTVLVGRNDTVMKSSKGNVEAFDLTNAAYNRMIAGQDRKADGITYYSPTIAGAFTVNGTYLVDDNYEGSDETQYAISVIAGDKKLKKQNYYVAGAYNTIGGVDAYRAVGQVKMGDFKVGGLFQNTESQTNAEKEGNSYFFTVTYDLNGVDLKVEYGRDEAGFGKFIKYNSEVASTADYNSATDVEVTSLVFGAEYKLSKSTMLQAHYAMYDGEYQIDNSGTVIDLQDDNIATVGVRFNF</sequence>
<evidence type="ECO:0000256" key="8">
    <source>
        <dbReference type="ARBA" id="ARBA00023114"/>
    </source>
</evidence>
<gene>
    <name evidence="13" type="ORF">N4T56_05205</name>
</gene>
<dbReference type="SUPFAM" id="SSF56935">
    <property type="entry name" value="Porins"/>
    <property type="match status" value="1"/>
</dbReference>
<evidence type="ECO:0000256" key="9">
    <source>
        <dbReference type="ARBA" id="ARBA00023136"/>
    </source>
</evidence>
<evidence type="ECO:0000256" key="5">
    <source>
        <dbReference type="ARBA" id="ARBA00022692"/>
    </source>
</evidence>
<accession>A0ABT2P0L7</accession>
<evidence type="ECO:0000256" key="6">
    <source>
        <dbReference type="ARBA" id="ARBA00022729"/>
    </source>
</evidence>
<dbReference type="Gene3D" id="2.40.160.10">
    <property type="entry name" value="Porin"/>
    <property type="match status" value="1"/>
</dbReference>
<evidence type="ECO:0000256" key="1">
    <source>
        <dbReference type="ARBA" id="ARBA00004571"/>
    </source>
</evidence>
<evidence type="ECO:0000313" key="14">
    <source>
        <dbReference type="Proteomes" id="UP001431192"/>
    </source>
</evidence>
<keyword evidence="4" id="KW-1134">Transmembrane beta strand</keyword>
<dbReference type="EMBL" id="JAODOQ010000001">
    <property type="protein sequence ID" value="MCT8986002.1"/>
    <property type="molecule type" value="Genomic_DNA"/>
</dbReference>
<dbReference type="RefSeq" id="WP_261732466.1">
    <property type="nucleotide sequence ID" value="NZ_JAODOQ010000001.1"/>
</dbReference>
<evidence type="ECO:0000259" key="12">
    <source>
        <dbReference type="Pfam" id="PF13609"/>
    </source>
</evidence>
<dbReference type="PANTHER" id="PTHR34501">
    <property type="entry name" value="PROTEIN YDDL-RELATED"/>
    <property type="match status" value="1"/>
</dbReference>
<dbReference type="Proteomes" id="UP001431192">
    <property type="component" value="Unassembled WGS sequence"/>
</dbReference>
<keyword evidence="9" id="KW-0472">Membrane</keyword>
<keyword evidence="7" id="KW-0406">Ion transport</keyword>
<evidence type="ECO:0000256" key="2">
    <source>
        <dbReference type="ARBA" id="ARBA00011233"/>
    </source>
</evidence>
<keyword evidence="6 11" id="KW-0732">Signal</keyword>
<dbReference type="PANTHER" id="PTHR34501:SF9">
    <property type="entry name" value="MAJOR OUTER MEMBRANE PROTEIN P.IA"/>
    <property type="match status" value="1"/>
</dbReference>
<comment type="subunit">
    <text evidence="2">Homotrimer.</text>
</comment>
<evidence type="ECO:0000313" key="13">
    <source>
        <dbReference type="EMBL" id="MCT8986002.1"/>
    </source>
</evidence>
<dbReference type="Pfam" id="PF13609">
    <property type="entry name" value="Porin_4"/>
    <property type="match status" value="1"/>
</dbReference>
<keyword evidence="3" id="KW-0813">Transport</keyword>
<proteinExistence type="predicted"/>
<keyword evidence="8" id="KW-0626">Porin</keyword>